<keyword evidence="1" id="KW-0812">Transmembrane</keyword>
<name>A0A328EA05_9ASTE</name>
<gene>
    <name evidence="2" type="ORF">DM860_017987</name>
</gene>
<keyword evidence="1" id="KW-1133">Transmembrane helix</keyword>
<evidence type="ECO:0000313" key="3">
    <source>
        <dbReference type="Proteomes" id="UP000249390"/>
    </source>
</evidence>
<keyword evidence="1" id="KW-0472">Membrane</keyword>
<dbReference type="AlphaFoldDB" id="A0A328EA05"/>
<dbReference type="EMBL" id="NQVE01000006">
    <property type="protein sequence ID" value="RAL54794.1"/>
    <property type="molecule type" value="Genomic_DNA"/>
</dbReference>
<proteinExistence type="predicted"/>
<feature type="transmembrane region" description="Helical" evidence="1">
    <location>
        <begin position="27"/>
        <end position="54"/>
    </location>
</feature>
<comment type="caution">
    <text evidence="2">The sequence shown here is derived from an EMBL/GenBank/DDBJ whole genome shotgun (WGS) entry which is preliminary data.</text>
</comment>
<sequence>MPPQKTLQVPRNEQCRKDENDDYSMDLSLLCIIFGTWGAPTAGASISGTISLFLEKEFARNEGQSYARHCSLAALHL</sequence>
<evidence type="ECO:0000256" key="1">
    <source>
        <dbReference type="SAM" id="Phobius"/>
    </source>
</evidence>
<reference evidence="2 3" key="1">
    <citation type="submission" date="2018-06" db="EMBL/GenBank/DDBJ databases">
        <title>The Genome of Cuscuta australis (Dodder) Provides Insight into the Evolution of Plant Parasitism.</title>
        <authorList>
            <person name="Liu H."/>
        </authorList>
    </citation>
    <scope>NUCLEOTIDE SEQUENCE [LARGE SCALE GENOMIC DNA]</scope>
    <source>
        <strain evidence="3">cv. Yunnan</strain>
        <tissue evidence="2">Vines</tissue>
    </source>
</reference>
<accession>A0A328EA05</accession>
<dbReference type="Proteomes" id="UP000249390">
    <property type="component" value="Unassembled WGS sequence"/>
</dbReference>
<keyword evidence="3" id="KW-1185">Reference proteome</keyword>
<organism evidence="2 3">
    <name type="scientific">Cuscuta australis</name>
    <dbReference type="NCBI Taxonomy" id="267555"/>
    <lineage>
        <taxon>Eukaryota</taxon>
        <taxon>Viridiplantae</taxon>
        <taxon>Streptophyta</taxon>
        <taxon>Embryophyta</taxon>
        <taxon>Tracheophyta</taxon>
        <taxon>Spermatophyta</taxon>
        <taxon>Magnoliopsida</taxon>
        <taxon>eudicotyledons</taxon>
        <taxon>Gunneridae</taxon>
        <taxon>Pentapetalae</taxon>
        <taxon>asterids</taxon>
        <taxon>lamiids</taxon>
        <taxon>Solanales</taxon>
        <taxon>Convolvulaceae</taxon>
        <taxon>Cuscuteae</taxon>
        <taxon>Cuscuta</taxon>
        <taxon>Cuscuta subgen. Grammica</taxon>
        <taxon>Cuscuta sect. Cleistogrammica</taxon>
    </lineage>
</organism>
<evidence type="ECO:0000313" key="2">
    <source>
        <dbReference type="EMBL" id="RAL54794.1"/>
    </source>
</evidence>
<protein>
    <submittedName>
        <fullName evidence="2">Uncharacterized protein</fullName>
    </submittedName>
</protein>